<evidence type="ECO:0000256" key="9">
    <source>
        <dbReference type="SAM" id="Phobius"/>
    </source>
</evidence>
<keyword evidence="9" id="KW-0472">Membrane</keyword>
<keyword evidence="9" id="KW-0812">Transmembrane</keyword>
<keyword evidence="3" id="KW-0597">Phosphoprotein</keyword>
<feature type="transmembrane region" description="Helical" evidence="9">
    <location>
        <begin position="12"/>
        <end position="30"/>
    </location>
</feature>
<dbReference type="InterPro" id="IPR004358">
    <property type="entry name" value="Sig_transdc_His_kin-like_C"/>
</dbReference>
<sequence length="452" mass="49686">MFEIHDGRIGRGIRRIAVLLAILSLTSLLLTTKILSDVHHEHGIMARLVLHLPPSDAVAAEGLLGELRLDRMLTILLVVNLIGTTIALALVVRGYLSSERSLRAVKVLATDILASMDAGVITTDRNGMISSTNPRAQTLIGMPDEGVGHFLSDLGESHALLDSICAEVRTYHEAIRDRDYRVTENGHRHTFRAGCTLLSNQQGEDIGTVLYVRDVTEKALIEERLRRMERYMGLGSLAAGLQHEIKNPLSAVSIHIQLLCEHLATEPFDPEVAELLEVLQTEVLRINNVLDGFRNYASTSEIGRSAVDVTLLIDKLVRLLCPQADRQGVKIKIESPCEMLGLIQADSVRLEQVFLNLALNAMAAMPNGGLLRFRVSQQNDQIRIDVADSGIGIPAEIQSQVFDPYFTTRNDGTGMGLALCDKIVQQHDGSIDFRSSPEGTEFTVLLPRGTQE</sequence>
<dbReference type="OrthoDB" id="9815750at2"/>
<dbReference type="SUPFAM" id="SSF55785">
    <property type="entry name" value="PYP-like sensor domain (PAS domain)"/>
    <property type="match status" value="1"/>
</dbReference>
<dbReference type="EMBL" id="CP036348">
    <property type="protein sequence ID" value="QDV66775.1"/>
    <property type="molecule type" value="Genomic_DNA"/>
</dbReference>
<keyword evidence="7" id="KW-0067">ATP-binding</keyword>
<dbReference type="Pfam" id="PF00512">
    <property type="entry name" value="HisKA"/>
    <property type="match status" value="1"/>
</dbReference>
<dbReference type="CDD" id="cd00082">
    <property type="entry name" value="HisKA"/>
    <property type="match status" value="1"/>
</dbReference>
<dbReference type="Proteomes" id="UP000315082">
    <property type="component" value="Chromosome"/>
</dbReference>
<dbReference type="Gene3D" id="3.30.565.10">
    <property type="entry name" value="Histidine kinase-like ATPase, C-terminal domain"/>
    <property type="match status" value="1"/>
</dbReference>
<dbReference type="Pfam" id="PF02518">
    <property type="entry name" value="HATPase_c"/>
    <property type="match status" value="1"/>
</dbReference>
<dbReference type="Pfam" id="PF08448">
    <property type="entry name" value="PAS_4"/>
    <property type="match status" value="1"/>
</dbReference>
<comment type="catalytic activity">
    <reaction evidence="1">
        <text>ATP + protein L-histidine = ADP + protein N-phospho-L-histidine.</text>
        <dbReference type="EC" id="2.7.13.3"/>
    </reaction>
</comment>
<dbReference type="EC" id="2.7.13.3" evidence="2"/>
<dbReference type="Gene3D" id="1.10.287.130">
    <property type="match status" value="1"/>
</dbReference>
<dbReference type="PRINTS" id="PR00344">
    <property type="entry name" value="BCTRLSENSOR"/>
</dbReference>
<keyword evidence="6" id="KW-0418">Kinase</keyword>
<dbReference type="AlphaFoldDB" id="A0A518JMJ1"/>
<dbReference type="CDD" id="cd00130">
    <property type="entry name" value="PAS"/>
    <property type="match status" value="1"/>
</dbReference>
<dbReference type="SUPFAM" id="SSF47384">
    <property type="entry name" value="Homodimeric domain of signal transducing histidine kinase"/>
    <property type="match status" value="1"/>
</dbReference>
<evidence type="ECO:0000256" key="6">
    <source>
        <dbReference type="ARBA" id="ARBA00022777"/>
    </source>
</evidence>
<dbReference type="SMART" id="SM00388">
    <property type="entry name" value="HisKA"/>
    <property type="match status" value="1"/>
</dbReference>
<keyword evidence="12" id="KW-1185">Reference proteome</keyword>
<keyword evidence="9" id="KW-1133">Transmembrane helix</keyword>
<dbReference type="NCBIfam" id="TIGR00229">
    <property type="entry name" value="sensory_box"/>
    <property type="match status" value="1"/>
</dbReference>
<evidence type="ECO:0000259" key="10">
    <source>
        <dbReference type="PROSITE" id="PS50109"/>
    </source>
</evidence>
<dbReference type="PANTHER" id="PTHR43065:SF10">
    <property type="entry name" value="PEROXIDE STRESS-ACTIVATED HISTIDINE KINASE MAK3"/>
    <property type="match status" value="1"/>
</dbReference>
<protein>
    <recommendedName>
        <fullName evidence="2">histidine kinase</fullName>
        <ecNumber evidence="2">2.7.13.3</ecNumber>
    </recommendedName>
</protein>
<evidence type="ECO:0000256" key="4">
    <source>
        <dbReference type="ARBA" id="ARBA00022679"/>
    </source>
</evidence>
<gene>
    <name evidence="11" type="primary">zraS_2</name>
    <name evidence="11" type="ORF">Poly24_04630</name>
</gene>
<evidence type="ECO:0000313" key="11">
    <source>
        <dbReference type="EMBL" id="QDV66775.1"/>
    </source>
</evidence>
<dbReference type="Gene3D" id="3.30.450.20">
    <property type="entry name" value="PAS domain"/>
    <property type="match status" value="1"/>
</dbReference>
<keyword evidence="4 11" id="KW-0808">Transferase</keyword>
<evidence type="ECO:0000256" key="5">
    <source>
        <dbReference type="ARBA" id="ARBA00022741"/>
    </source>
</evidence>
<reference evidence="11 12" key="1">
    <citation type="submission" date="2019-02" db="EMBL/GenBank/DDBJ databases">
        <title>Deep-cultivation of Planctomycetes and their phenomic and genomic characterization uncovers novel biology.</title>
        <authorList>
            <person name="Wiegand S."/>
            <person name="Jogler M."/>
            <person name="Boedeker C."/>
            <person name="Pinto D."/>
            <person name="Vollmers J."/>
            <person name="Rivas-Marin E."/>
            <person name="Kohn T."/>
            <person name="Peeters S.H."/>
            <person name="Heuer A."/>
            <person name="Rast P."/>
            <person name="Oberbeckmann S."/>
            <person name="Bunk B."/>
            <person name="Jeske O."/>
            <person name="Meyerdierks A."/>
            <person name="Storesund J.E."/>
            <person name="Kallscheuer N."/>
            <person name="Luecker S."/>
            <person name="Lage O.M."/>
            <person name="Pohl T."/>
            <person name="Merkel B.J."/>
            <person name="Hornburger P."/>
            <person name="Mueller R.-W."/>
            <person name="Bruemmer F."/>
            <person name="Labrenz M."/>
            <person name="Spormann A.M."/>
            <person name="Op den Camp H."/>
            <person name="Overmann J."/>
            <person name="Amann R."/>
            <person name="Jetten M.S.M."/>
            <person name="Mascher T."/>
            <person name="Medema M.H."/>
            <person name="Devos D.P."/>
            <person name="Kaster A.-K."/>
            <person name="Ovreas L."/>
            <person name="Rohde M."/>
            <person name="Galperin M.Y."/>
            <person name="Jogler C."/>
        </authorList>
    </citation>
    <scope>NUCLEOTIDE SEQUENCE [LARGE SCALE GENOMIC DNA]</scope>
    <source>
        <strain evidence="11 12">Poly24</strain>
    </source>
</reference>
<feature type="domain" description="Histidine kinase" evidence="10">
    <location>
        <begin position="240"/>
        <end position="450"/>
    </location>
</feature>
<dbReference type="InterPro" id="IPR036890">
    <property type="entry name" value="HATPase_C_sf"/>
</dbReference>
<evidence type="ECO:0000256" key="3">
    <source>
        <dbReference type="ARBA" id="ARBA00022553"/>
    </source>
</evidence>
<dbReference type="InterPro" id="IPR003661">
    <property type="entry name" value="HisK_dim/P_dom"/>
</dbReference>
<dbReference type="InterPro" id="IPR003594">
    <property type="entry name" value="HATPase_dom"/>
</dbReference>
<dbReference type="RefSeq" id="WP_145089849.1">
    <property type="nucleotide sequence ID" value="NZ_CP036348.1"/>
</dbReference>
<dbReference type="InterPro" id="IPR035965">
    <property type="entry name" value="PAS-like_dom_sf"/>
</dbReference>
<dbReference type="KEGG" id="rcf:Poly24_04630"/>
<dbReference type="SMART" id="SM00387">
    <property type="entry name" value="HATPase_c"/>
    <property type="match status" value="1"/>
</dbReference>
<keyword evidence="8" id="KW-0902">Two-component regulatory system</keyword>
<evidence type="ECO:0000256" key="8">
    <source>
        <dbReference type="ARBA" id="ARBA00023012"/>
    </source>
</evidence>
<dbReference type="GO" id="GO:0000155">
    <property type="term" value="F:phosphorelay sensor kinase activity"/>
    <property type="evidence" value="ECO:0007669"/>
    <property type="project" value="InterPro"/>
</dbReference>
<dbReference type="InterPro" id="IPR000014">
    <property type="entry name" value="PAS"/>
</dbReference>
<feature type="transmembrane region" description="Helical" evidence="9">
    <location>
        <begin position="72"/>
        <end position="96"/>
    </location>
</feature>
<evidence type="ECO:0000256" key="2">
    <source>
        <dbReference type="ARBA" id="ARBA00012438"/>
    </source>
</evidence>
<dbReference type="InterPro" id="IPR013656">
    <property type="entry name" value="PAS_4"/>
</dbReference>
<keyword evidence="5" id="KW-0547">Nucleotide-binding</keyword>
<organism evidence="11 12">
    <name type="scientific">Rosistilla carotiformis</name>
    <dbReference type="NCBI Taxonomy" id="2528017"/>
    <lineage>
        <taxon>Bacteria</taxon>
        <taxon>Pseudomonadati</taxon>
        <taxon>Planctomycetota</taxon>
        <taxon>Planctomycetia</taxon>
        <taxon>Pirellulales</taxon>
        <taxon>Pirellulaceae</taxon>
        <taxon>Rosistilla</taxon>
    </lineage>
</organism>
<dbReference type="SUPFAM" id="SSF55874">
    <property type="entry name" value="ATPase domain of HSP90 chaperone/DNA topoisomerase II/histidine kinase"/>
    <property type="match status" value="1"/>
</dbReference>
<dbReference type="InterPro" id="IPR036097">
    <property type="entry name" value="HisK_dim/P_sf"/>
</dbReference>
<name>A0A518JMJ1_9BACT</name>
<evidence type="ECO:0000256" key="7">
    <source>
        <dbReference type="ARBA" id="ARBA00022840"/>
    </source>
</evidence>
<dbReference type="InterPro" id="IPR005467">
    <property type="entry name" value="His_kinase_dom"/>
</dbReference>
<proteinExistence type="predicted"/>
<evidence type="ECO:0000256" key="1">
    <source>
        <dbReference type="ARBA" id="ARBA00000085"/>
    </source>
</evidence>
<dbReference type="PROSITE" id="PS50109">
    <property type="entry name" value="HIS_KIN"/>
    <property type="match status" value="1"/>
</dbReference>
<dbReference type="PANTHER" id="PTHR43065">
    <property type="entry name" value="SENSOR HISTIDINE KINASE"/>
    <property type="match status" value="1"/>
</dbReference>
<evidence type="ECO:0000313" key="12">
    <source>
        <dbReference type="Proteomes" id="UP000315082"/>
    </source>
</evidence>
<accession>A0A518JMJ1</accession>
<dbReference type="GO" id="GO:0005524">
    <property type="term" value="F:ATP binding"/>
    <property type="evidence" value="ECO:0007669"/>
    <property type="project" value="UniProtKB-KW"/>
</dbReference>